<gene>
    <name evidence="1" type="ORF">FHR83_007131</name>
</gene>
<evidence type="ECO:0000313" key="2">
    <source>
        <dbReference type="Proteomes" id="UP000590749"/>
    </source>
</evidence>
<accession>A0A7W5ANM3</accession>
<dbReference type="InterPro" id="IPR034154">
    <property type="entry name" value="TOPRIM_DnaG/twinkle"/>
</dbReference>
<proteinExistence type="predicted"/>
<sequence length="219" mass="24178">MRPLSVSQREALEEAVSSYQAQLTADAAGYLLARGISREAAVTHRLGVVGNPLPGHNRYAGWLVIPYLDSEGQALQLRFRCMQDHDHRAGFHGKYATIKNDPVRMFNVGAIFQAESEIHVCEGELDAIILNMLGLHAVAIPGAELWRPHHRRMLAGFNRIWVWGDPDDAGADFTNKVTRSLRQAKGVRLSLGDVTDTYLQAGVDDLFALVGKEAPAPWN</sequence>
<keyword evidence="1" id="KW-0255">Endonuclease</keyword>
<dbReference type="Pfam" id="PF13155">
    <property type="entry name" value="Toprim_2"/>
    <property type="match status" value="1"/>
</dbReference>
<reference evidence="1 2" key="1">
    <citation type="submission" date="2020-08" db="EMBL/GenBank/DDBJ databases">
        <title>Genomic Encyclopedia of Type Strains, Phase III (KMG-III): the genomes of soil and plant-associated and newly described type strains.</title>
        <authorList>
            <person name="Whitman W."/>
        </authorList>
    </citation>
    <scope>NUCLEOTIDE SEQUENCE [LARGE SCALE GENOMIC DNA]</scope>
    <source>
        <strain evidence="1 2">CECT 3287</strain>
    </source>
</reference>
<protein>
    <submittedName>
        <fullName evidence="1">5S rRNA maturation endonuclease (Ribonuclease M5)</fullName>
    </submittedName>
</protein>
<organism evidence="1 2">
    <name type="scientific">Actinoplanes campanulatus</name>
    <dbReference type="NCBI Taxonomy" id="113559"/>
    <lineage>
        <taxon>Bacteria</taxon>
        <taxon>Bacillati</taxon>
        <taxon>Actinomycetota</taxon>
        <taxon>Actinomycetes</taxon>
        <taxon>Micromonosporales</taxon>
        <taxon>Micromonosporaceae</taxon>
        <taxon>Actinoplanes</taxon>
    </lineage>
</organism>
<dbReference type="EMBL" id="JACHXF010000018">
    <property type="protein sequence ID" value="MBB3099425.1"/>
    <property type="molecule type" value="Genomic_DNA"/>
</dbReference>
<dbReference type="Gene3D" id="3.40.1360.10">
    <property type="match status" value="1"/>
</dbReference>
<keyword evidence="1" id="KW-0378">Hydrolase</keyword>
<dbReference type="SUPFAM" id="SSF56731">
    <property type="entry name" value="DNA primase core"/>
    <property type="match status" value="1"/>
</dbReference>
<evidence type="ECO:0000313" key="1">
    <source>
        <dbReference type="EMBL" id="MBB3099425.1"/>
    </source>
</evidence>
<dbReference type="AlphaFoldDB" id="A0A7W5ANM3"/>
<dbReference type="CDD" id="cd01029">
    <property type="entry name" value="TOPRIM_primases"/>
    <property type="match status" value="1"/>
</dbReference>
<dbReference type="GO" id="GO:0004519">
    <property type="term" value="F:endonuclease activity"/>
    <property type="evidence" value="ECO:0007669"/>
    <property type="project" value="UniProtKB-KW"/>
</dbReference>
<comment type="caution">
    <text evidence="1">The sequence shown here is derived from an EMBL/GenBank/DDBJ whole genome shotgun (WGS) entry which is preliminary data.</text>
</comment>
<keyword evidence="2" id="KW-1185">Reference proteome</keyword>
<name>A0A7W5ANM3_9ACTN</name>
<keyword evidence="1" id="KW-0540">Nuclease</keyword>
<dbReference type="Proteomes" id="UP000590749">
    <property type="component" value="Unassembled WGS sequence"/>
</dbReference>